<reference evidence="2" key="1">
    <citation type="journal article" date="2019" name="Int. J. Syst. Evol. Microbiol.">
        <title>The Global Catalogue of Microorganisms (GCM) 10K type strain sequencing project: providing services to taxonomists for standard genome sequencing and annotation.</title>
        <authorList>
            <consortium name="The Broad Institute Genomics Platform"/>
            <consortium name="The Broad Institute Genome Sequencing Center for Infectious Disease"/>
            <person name="Wu L."/>
            <person name="Ma J."/>
        </authorList>
    </citation>
    <scope>NUCLEOTIDE SEQUENCE [LARGE SCALE GENOMIC DNA]</scope>
    <source>
        <strain evidence="2">CCUG 39402</strain>
    </source>
</reference>
<dbReference type="RefSeq" id="WP_371437686.1">
    <property type="nucleotide sequence ID" value="NZ_JBHSRS010000071.1"/>
</dbReference>
<evidence type="ECO:0000313" key="1">
    <source>
        <dbReference type="EMBL" id="MFC6282190.1"/>
    </source>
</evidence>
<accession>A0ABW1TXW6</accession>
<comment type="caution">
    <text evidence="1">The sequence shown here is derived from an EMBL/GenBank/DDBJ whole genome shotgun (WGS) entry which is preliminary data.</text>
</comment>
<sequence length="153" mass="16602">MSSTTTAIATNNAPLVWLPAEVRINHCPDGGLLSSANNKAWMEHLTHYILALLGESPEVRLSSYLQAGAQMIAVDVFSHYRDEFVAIKICLDGKTIALSAPEDHQFELRLPGVVDAMAFVSELVSLLQGEGSGNCELWVCSRPQTGNSPIVQH</sequence>
<organism evidence="1 2">
    <name type="scientific">Polaromonas aquatica</name>
    <dbReference type="NCBI Taxonomy" id="332657"/>
    <lineage>
        <taxon>Bacteria</taxon>
        <taxon>Pseudomonadati</taxon>
        <taxon>Pseudomonadota</taxon>
        <taxon>Betaproteobacteria</taxon>
        <taxon>Burkholderiales</taxon>
        <taxon>Comamonadaceae</taxon>
        <taxon>Polaromonas</taxon>
    </lineage>
</organism>
<proteinExistence type="predicted"/>
<name>A0ABW1TXW6_9BURK</name>
<dbReference type="Proteomes" id="UP001596270">
    <property type="component" value="Unassembled WGS sequence"/>
</dbReference>
<keyword evidence="2" id="KW-1185">Reference proteome</keyword>
<dbReference type="EMBL" id="JBHSRS010000071">
    <property type="protein sequence ID" value="MFC6282190.1"/>
    <property type="molecule type" value="Genomic_DNA"/>
</dbReference>
<gene>
    <name evidence="1" type="ORF">ACFQND_13235</name>
</gene>
<protein>
    <submittedName>
        <fullName evidence="1">Uncharacterized protein</fullName>
    </submittedName>
</protein>
<evidence type="ECO:0000313" key="2">
    <source>
        <dbReference type="Proteomes" id="UP001596270"/>
    </source>
</evidence>